<accession>H8XAR9</accession>
<feature type="binding site" evidence="9">
    <location>
        <position position="84"/>
    </location>
    <ligand>
        <name>S-adenosyl-L-methionine</name>
        <dbReference type="ChEBI" id="CHEBI:59789"/>
    </ligand>
</feature>
<dbReference type="PANTHER" id="PTHR13600">
    <property type="entry name" value="LEUCINE CARBOXYL METHYLTRANSFERASE"/>
    <property type="match status" value="1"/>
</dbReference>
<feature type="binding site" evidence="9">
    <location>
        <position position="211"/>
    </location>
    <ligand>
        <name>S-adenosyl-L-methionine</name>
        <dbReference type="ChEBI" id="CHEBI:59789"/>
    </ligand>
</feature>
<keyword evidence="6 8" id="KW-0808">Transferase</keyword>
<dbReference type="PANTHER" id="PTHR13600:SF21">
    <property type="entry name" value="LEUCINE CARBOXYL METHYLTRANSFERASE 1"/>
    <property type="match status" value="1"/>
</dbReference>
<gene>
    <name evidence="10" type="ORF">CORT_0G02390</name>
</gene>
<dbReference type="GO" id="GO:0032259">
    <property type="term" value="P:methylation"/>
    <property type="evidence" value="ECO:0007669"/>
    <property type="project" value="UniProtKB-KW"/>
</dbReference>
<dbReference type="GeneID" id="14542052"/>
<comment type="similarity">
    <text evidence="2 8">Belongs to the methyltransferase superfamily. LCMT family.</text>
</comment>
<evidence type="ECO:0000256" key="1">
    <source>
        <dbReference type="ARBA" id="ARBA00000724"/>
    </source>
</evidence>
<dbReference type="GO" id="GO:0018423">
    <property type="term" value="F:protein C-terminal leucine carboxyl O-methyltransferase activity"/>
    <property type="evidence" value="ECO:0007669"/>
    <property type="project" value="UniProtKB-EC"/>
</dbReference>
<dbReference type="InterPro" id="IPR016651">
    <property type="entry name" value="LCMT1"/>
</dbReference>
<dbReference type="eggNOG" id="KOG2918">
    <property type="taxonomic scope" value="Eukaryota"/>
</dbReference>
<dbReference type="InterPro" id="IPR007213">
    <property type="entry name" value="Ppm1/Ppm2/Tcmp"/>
</dbReference>
<dbReference type="OrthoDB" id="203237at2759"/>
<feature type="binding site" evidence="9">
    <location>
        <position position="108"/>
    </location>
    <ligand>
        <name>S-adenosyl-L-methionine</name>
        <dbReference type="ChEBI" id="CHEBI:59789"/>
    </ligand>
</feature>
<evidence type="ECO:0000256" key="5">
    <source>
        <dbReference type="ARBA" id="ARBA00022603"/>
    </source>
</evidence>
<organism evidence="10 11">
    <name type="scientific">Candida orthopsilosis (strain 90-125)</name>
    <name type="common">Yeast</name>
    <dbReference type="NCBI Taxonomy" id="1136231"/>
    <lineage>
        <taxon>Eukaryota</taxon>
        <taxon>Fungi</taxon>
        <taxon>Dikarya</taxon>
        <taxon>Ascomycota</taxon>
        <taxon>Saccharomycotina</taxon>
        <taxon>Pichiomycetes</taxon>
        <taxon>Debaryomycetaceae</taxon>
        <taxon>Candida/Lodderomyces clade</taxon>
        <taxon>Candida</taxon>
    </lineage>
</organism>
<name>H8XAR9_CANO9</name>
<sequence length="369" mass="42533">MNSLHERHDKLIRATDLDALSCRYNMNIKSYLNPSDEYIEDLMKSYSAYLQFCTGYTSLSSSRSLKSLFQDRKLPIINRGTYLRTRAISDVVDEFVKEFKSCQIISLGSGSDTRAFTILEKSPHVIYHEIDFDETAKIKKLAIMKNSKLRTLLGVQDEIAPEIHSKESFAAYDPDLHYNNYHLHGIDLREVNSGTVLKGFNAKLPTIVLSECVLCYLSPEEYSSTIKYWTSLGDNLTGILIYEPMSLRDSFGETMNQNLQGRGLNLQTFDKYPDLESRLEFLKSECKLTKLRMTSLSDIGGYSKKKRTGESWISAKDLQRINALEFVDEIEEIRLLLEHYCLCYGEFRSLEKAPSFEGVDRWSWQIQDQ</sequence>
<evidence type="ECO:0000256" key="7">
    <source>
        <dbReference type="ARBA" id="ARBA00022691"/>
    </source>
</evidence>
<dbReference type="Pfam" id="PF04072">
    <property type="entry name" value="LCM"/>
    <property type="match status" value="1"/>
</dbReference>
<evidence type="ECO:0000256" key="4">
    <source>
        <dbReference type="ARBA" id="ARBA00017497"/>
    </source>
</evidence>
<evidence type="ECO:0000256" key="9">
    <source>
        <dbReference type="PIRSR" id="PIRSR016305-1"/>
    </source>
</evidence>
<comment type="function">
    <text evidence="8">Methylates the carboxyl group of the C-terminal leucine residue of protein phosphatase 2A catalytic subunits to form alpha-leucine ester residues.</text>
</comment>
<feature type="binding site" evidence="9">
    <location>
        <begin position="187"/>
        <end position="188"/>
    </location>
    <ligand>
        <name>S-adenosyl-L-methionine</name>
        <dbReference type="ChEBI" id="CHEBI:59789"/>
    </ligand>
</feature>
<dbReference type="Proteomes" id="UP000005018">
    <property type="component" value="Chromosome 7"/>
</dbReference>
<dbReference type="SUPFAM" id="SSF53335">
    <property type="entry name" value="S-adenosyl-L-methionine-dependent methyltransferases"/>
    <property type="match status" value="1"/>
</dbReference>
<dbReference type="PIRSF" id="PIRSF016305">
    <property type="entry name" value="LCM_mtfrase"/>
    <property type="match status" value="1"/>
</dbReference>
<keyword evidence="11" id="KW-1185">Reference proteome</keyword>
<protein>
    <recommendedName>
        <fullName evidence="4 8">Leucine carboxyl methyltransferase 1</fullName>
        <ecNumber evidence="3 8">2.1.1.233</ecNumber>
    </recommendedName>
</protein>
<evidence type="ECO:0000256" key="8">
    <source>
        <dbReference type="PIRNR" id="PIRNR016305"/>
    </source>
</evidence>
<evidence type="ECO:0000256" key="2">
    <source>
        <dbReference type="ARBA" id="ARBA00010703"/>
    </source>
</evidence>
<reference evidence="10 11" key="1">
    <citation type="journal article" date="2012" name="PLoS ONE">
        <title>Sequence and analysis of the genome of the pathogenic yeast Candida orthopsilosis.</title>
        <authorList>
            <person name="Riccombeni A."/>
            <person name="Vidanes G."/>
            <person name="Proux-Wera E."/>
            <person name="Wolfe K.H."/>
            <person name="Butler G."/>
        </authorList>
    </citation>
    <scope>NUCLEOTIDE SEQUENCE [LARGE SCALE GENOMIC DNA]</scope>
    <source>
        <strain evidence="10 11">Co 90-125</strain>
    </source>
</reference>
<evidence type="ECO:0000313" key="11">
    <source>
        <dbReference type="Proteomes" id="UP000005018"/>
    </source>
</evidence>
<comment type="catalytic activity">
    <reaction evidence="1 8">
        <text>[phosphatase 2A protein]-C-terminal L-leucine + S-adenosyl-L-methionine = [phosphatase 2A protein]-C-terminal L-leucine methyl ester + S-adenosyl-L-homocysteine</text>
        <dbReference type="Rhea" id="RHEA:48544"/>
        <dbReference type="Rhea" id="RHEA-COMP:12134"/>
        <dbReference type="Rhea" id="RHEA-COMP:12135"/>
        <dbReference type="ChEBI" id="CHEBI:57856"/>
        <dbReference type="ChEBI" id="CHEBI:59789"/>
        <dbReference type="ChEBI" id="CHEBI:90516"/>
        <dbReference type="ChEBI" id="CHEBI:90517"/>
        <dbReference type="EC" id="2.1.1.233"/>
    </reaction>
</comment>
<dbReference type="Gene3D" id="3.40.50.150">
    <property type="entry name" value="Vaccinia Virus protein VP39"/>
    <property type="match status" value="1"/>
</dbReference>
<evidence type="ECO:0000256" key="6">
    <source>
        <dbReference type="ARBA" id="ARBA00022679"/>
    </source>
</evidence>
<dbReference type="EMBL" id="HE681725">
    <property type="protein sequence ID" value="CCG24920.1"/>
    <property type="molecule type" value="Genomic_DNA"/>
</dbReference>
<dbReference type="KEGG" id="cot:CORT_0G02390"/>
<dbReference type="RefSeq" id="XP_003871045.1">
    <property type="nucleotide sequence ID" value="XM_003870996.1"/>
</dbReference>
<dbReference type="AlphaFoldDB" id="H8XAR9"/>
<proteinExistence type="inferred from homology"/>
<dbReference type="InterPro" id="IPR029063">
    <property type="entry name" value="SAM-dependent_MTases_sf"/>
</dbReference>
<keyword evidence="5 8" id="KW-0489">Methyltransferase</keyword>
<dbReference type="EC" id="2.1.1.233" evidence="3 8"/>
<keyword evidence="7 8" id="KW-0949">S-adenosyl-L-methionine</keyword>
<dbReference type="HOGENOM" id="CLU_031312_1_0_1"/>
<evidence type="ECO:0000313" key="10">
    <source>
        <dbReference type="EMBL" id="CCG24920.1"/>
    </source>
</evidence>
<evidence type="ECO:0000256" key="3">
    <source>
        <dbReference type="ARBA" id="ARBA00012834"/>
    </source>
</evidence>